<name>A0AA35L7V3_9SAUR</name>
<dbReference type="PANTHER" id="PTHR11481:SF64">
    <property type="entry name" value="FC RECEPTOR-LIKE PROTEIN 4"/>
    <property type="match status" value="1"/>
</dbReference>
<keyword evidence="5" id="KW-0675">Receptor</keyword>
<dbReference type="GO" id="GO:0006955">
    <property type="term" value="P:immune response"/>
    <property type="evidence" value="ECO:0007669"/>
    <property type="project" value="TreeGrafter"/>
</dbReference>
<evidence type="ECO:0000256" key="3">
    <source>
        <dbReference type="SAM" id="MobiDB-lite"/>
    </source>
</evidence>
<dbReference type="Proteomes" id="UP001178461">
    <property type="component" value="Chromosome 13"/>
</dbReference>
<feature type="domain" description="Ig-like" evidence="4">
    <location>
        <begin position="113"/>
        <end position="194"/>
    </location>
</feature>
<dbReference type="InterPro" id="IPR050488">
    <property type="entry name" value="Ig_Fc_receptor"/>
</dbReference>
<feature type="compositionally biased region" description="Basic and acidic residues" evidence="3">
    <location>
        <begin position="501"/>
        <end position="520"/>
    </location>
</feature>
<evidence type="ECO:0000256" key="1">
    <source>
        <dbReference type="ARBA" id="ARBA00022729"/>
    </source>
</evidence>
<dbReference type="InterPro" id="IPR013783">
    <property type="entry name" value="Ig-like_fold"/>
</dbReference>
<dbReference type="EMBL" id="OX395138">
    <property type="protein sequence ID" value="CAI5791436.1"/>
    <property type="molecule type" value="Genomic_DNA"/>
</dbReference>
<dbReference type="Gene3D" id="2.60.40.10">
    <property type="entry name" value="Immunoglobulins"/>
    <property type="match status" value="4"/>
</dbReference>
<gene>
    <name evidence="5" type="ORF">PODLI_1B009329</name>
</gene>
<reference evidence="5" key="1">
    <citation type="submission" date="2022-12" db="EMBL/GenBank/DDBJ databases">
        <authorList>
            <person name="Alioto T."/>
            <person name="Alioto T."/>
            <person name="Gomez Garrido J."/>
        </authorList>
    </citation>
    <scope>NUCLEOTIDE SEQUENCE</scope>
</reference>
<dbReference type="SMART" id="SM00409">
    <property type="entry name" value="IG"/>
    <property type="match status" value="4"/>
</dbReference>
<dbReference type="InterPro" id="IPR007110">
    <property type="entry name" value="Ig-like_dom"/>
</dbReference>
<evidence type="ECO:0000256" key="2">
    <source>
        <dbReference type="ARBA" id="ARBA00023157"/>
    </source>
</evidence>
<dbReference type="InterPro" id="IPR036179">
    <property type="entry name" value="Ig-like_dom_sf"/>
</dbReference>
<keyword evidence="6" id="KW-1185">Reference proteome</keyword>
<dbReference type="AlphaFoldDB" id="A0AA35L7V3"/>
<evidence type="ECO:0000313" key="6">
    <source>
        <dbReference type="Proteomes" id="UP001178461"/>
    </source>
</evidence>
<dbReference type="PROSITE" id="PS50835">
    <property type="entry name" value="IG_LIKE"/>
    <property type="match status" value="2"/>
</dbReference>
<dbReference type="PANTHER" id="PTHR11481">
    <property type="entry name" value="IMMUNOGLOBULIN FC RECEPTOR"/>
    <property type="match status" value="1"/>
</dbReference>
<organism evidence="5 6">
    <name type="scientific">Podarcis lilfordi</name>
    <name type="common">Lilford's wall lizard</name>
    <dbReference type="NCBI Taxonomy" id="74358"/>
    <lineage>
        <taxon>Eukaryota</taxon>
        <taxon>Metazoa</taxon>
        <taxon>Chordata</taxon>
        <taxon>Craniata</taxon>
        <taxon>Vertebrata</taxon>
        <taxon>Euteleostomi</taxon>
        <taxon>Lepidosauria</taxon>
        <taxon>Squamata</taxon>
        <taxon>Bifurcata</taxon>
        <taxon>Unidentata</taxon>
        <taxon>Episquamata</taxon>
        <taxon>Laterata</taxon>
        <taxon>Lacertibaenia</taxon>
        <taxon>Lacertidae</taxon>
        <taxon>Podarcis</taxon>
    </lineage>
</organism>
<feature type="region of interest" description="Disordered" evidence="3">
    <location>
        <begin position="499"/>
        <end position="520"/>
    </location>
</feature>
<evidence type="ECO:0000259" key="4">
    <source>
        <dbReference type="PROSITE" id="PS50835"/>
    </source>
</evidence>
<accession>A0AA35L7V3</accession>
<proteinExistence type="predicted"/>
<dbReference type="InterPro" id="IPR003599">
    <property type="entry name" value="Ig_sub"/>
</dbReference>
<keyword evidence="2" id="KW-1015">Disulfide bond</keyword>
<dbReference type="GO" id="GO:0009897">
    <property type="term" value="C:external side of plasma membrane"/>
    <property type="evidence" value="ECO:0007669"/>
    <property type="project" value="TreeGrafter"/>
</dbReference>
<dbReference type="GO" id="GO:0004888">
    <property type="term" value="F:transmembrane signaling receptor activity"/>
    <property type="evidence" value="ECO:0007669"/>
    <property type="project" value="TreeGrafter"/>
</dbReference>
<feature type="domain" description="Ig-like" evidence="4">
    <location>
        <begin position="212"/>
        <end position="315"/>
    </location>
</feature>
<evidence type="ECO:0000313" key="5">
    <source>
        <dbReference type="EMBL" id="CAI5791436.1"/>
    </source>
</evidence>
<keyword evidence="1" id="KW-0732">Signal</keyword>
<dbReference type="SUPFAM" id="SSF48726">
    <property type="entry name" value="Immunoglobulin"/>
    <property type="match status" value="2"/>
</dbReference>
<protein>
    <submittedName>
        <fullName evidence="5">Receptor 5</fullName>
    </submittedName>
</protein>
<sequence>MKSAALVTVLPPPAPELSIIPPRQTFLQGQRITLKCSPPEGQLAAKFLFYEIKADGNYTRPQEQFDNTLEITAGFQETKKSFVCAYLEENSAGQLSERSNRIEVSIRGHLRPPFFSVSPKLDTYSSGEIVNLTCSAPENLLMSRVLFKKDQRLSHVYRPPSPLASFTYTRRLSPRDSGEHLCTYQAAESSQNISSPESNSIRISVMDPPPAPVLTVDPPPGVVKERGFLRLTCSAIGSDAEQRFHFYKDGVKISSRSEESLADSGEPRNALSNASADILVQVTASIHTGEFACRYEQKLSSRWIMSPWSQTVNVTVLPPPAPELSIIPPRQTFLQGQRITLKCSHPEGQLTAKFFFYEIKAGGNYTRPQEQLNNTLEITAGFQEIKKTFVCAYLEENSAGQLSERSNCIEVSIIVLFALGTSEYQRASVPKESKEETSQDMFGLSVPQTTDFQVKSSDVTYATIASPPAVTPSEPTLKDDPISAKDEEVLYSHLLFHPQQRHHEAVQERDGPEVEKAGPV</sequence>
<dbReference type="GO" id="GO:0007166">
    <property type="term" value="P:cell surface receptor signaling pathway"/>
    <property type="evidence" value="ECO:0007669"/>
    <property type="project" value="TreeGrafter"/>
</dbReference>